<protein>
    <submittedName>
        <fullName evidence="8">Capsular biosynthesis protein</fullName>
    </submittedName>
</protein>
<proteinExistence type="predicted"/>
<sequence length="519" mass="58071">MSHGFWNGFWAVVASLFITSLFELLLKPRPQPLWQRAPAAVAVHLATATLHFAFWLLVVQRPWFALVIAASLQMVVIQVNNTKSTSLREPFLCQDFEYFVDAVRHPRLYIPFFGIGLTVAASLAGAIAIAIGFWLEPSLYGRADAPWSLLGTLVLVAASTATLAWQLPRLPACTLEPNDDLVRLGLYPYLWAYGRLTRLPIDRQENDGAFAPPADLDPAELDPATLPNVVLVQSESFFDPRDWHPAIRRELLGTYDALMAEALQAGRFDVPAWGANTVRTECAVLTGFTPSRLGVHRFNPYHQLSKLPVNNLAGALKRLGYRTVCIHPYPASFYLRDRVYPNLGFDTFVDIADFDITERDGQYTGDLALAERVRTRLAETDEKPLFIFVISMENHGPLHLETADPAVAERWVEGGVTDGCEELTVYLRHLRNTDSMLERLRDSLDQGGRPGILGFYGDHVPIMPKVYARHGEPDGFTNYFIWRTAPRSGDNVRMTLPADKLGTTIYDRIIDHAGKRGAN</sequence>
<organism evidence="8 9">
    <name type="scientific">Salinicola acroporae</name>
    <dbReference type="NCBI Taxonomy" id="1541440"/>
    <lineage>
        <taxon>Bacteria</taxon>
        <taxon>Pseudomonadati</taxon>
        <taxon>Pseudomonadota</taxon>
        <taxon>Gammaproteobacteria</taxon>
        <taxon>Oceanospirillales</taxon>
        <taxon>Halomonadaceae</taxon>
        <taxon>Salinicola</taxon>
    </lineage>
</organism>
<dbReference type="CDD" id="cd16015">
    <property type="entry name" value="LTA_synthase"/>
    <property type="match status" value="1"/>
</dbReference>
<feature type="transmembrane region" description="Helical" evidence="6">
    <location>
        <begin position="6"/>
        <end position="26"/>
    </location>
</feature>
<accession>A0ABT6I5L1</accession>
<evidence type="ECO:0000259" key="7">
    <source>
        <dbReference type="Pfam" id="PF00884"/>
    </source>
</evidence>
<evidence type="ECO:0000313" key="8">
    <source>
        <dbReference type="EMBL" id="MDH4572926.1"/>
    </source>
</evidence>
<dbReference type="Proteomes" id="UP001162135">
    <property type="component" value="Unassembled WGS sequence"/>
</dbReference>
<keyword evidence="4 6" id="KW-1133">Transmembrane helix</keyword>
<dbReference type="PANTHER" id="PTHR47371:SF3">
    <property type="entry name" value="PHOSPHOGLYCEROL TRANSFERASE I"/>
    <property type="match status" value="1"/>
</dbReference>
<feature type="transmembrane region" description="Helical" evidence="6">
    <location>
        <begin position="38"/>
        <end position="57"/>
    </location>
</feature>
<keyword evidence="5 6" id="KW-0472">Membrane</keyword>
<dbReference type="EMBL" id="PGFS01000001">
    <property type="protein sequence ID" value="MDH4572926.1"/>
    <property type="molecule type" value="Genomic_DNA"/>
</dbReference>
<evidence type="ECO:0000256" key="5">
    <source>
        <dbReference type="ARBA" id="ARBA00023136"/>
    </source>
</evidence>
<dbReference type="InterPro" id="IPR017850">
    <property type="entry name" value="Alkaline_phosphatase_core_sf"/>
</dbReference>
<keyword evidence="2" id="KW-1003">Cell membrane</keyword>
<evidence type="ECO:0000256" key="6">
    <source>
        <dbReference type="SAM" id="Phobius"/>
    </source>
</evidence>
<feature type="transmembrane region" description="Helical" evidence="6">
    <location>
        <begin position="108"/>
        <end position="135"/>
    </location>
</feature>
<feature type="domain" description="Sulfatase N-terminal" evidence="7">
    <location>
        <begin position="227"/>
        <end position="482"/>
    </location>
</feature>
<dbReference type="InterPro" id="IPR000917">
    <property type="entry name" value="Sulfatase_N"/>
</dbReference>
<dbReference type="Pfam" id="PF00884">
    <property type="entry name" value="Sulfatase"/>
    <property type="match status" value="1"/>
</dbReference>
<evidence type="ECO:0000256" key="4">
    <source>
        <dbReference type="ARBA" id="ARBA00022989"/>
    </source>
</evidence>
<evidence type="ECO:0000256" key="1">
    <source>
        <dbReference type="ARBA" id="ARBA00004651"/>
    </source>
</evidence>
<dbReference type="SUPFAM" id="SSF53649">
    <property type="entry name" value="Alkaline phosphatase-like"/>
    <property type="match status" value="1"/>
</dbReference>
<reference evidence="8" key="1">
    <citation type="journal article" date="2015" name="Antonie Van Leeuwenhoek">
        <title>Comparative 16S rRNA signatures and multilocus sequence analysis for the genus Salinicola and description of Salinicola acroporae sp. nov., isolated from coral Acropora digitifera.</title>
        <authorList>
            <person name="Lepcha R.T."/>
            <person name="Poddar A."/>
            <person name="Schumann P."/>
            <person name="Das S.K."/>
        </authorList>
    </citation>
    <scope>NUCLEOTIDE SEQUENCE</scope>
    <source>
        <strain evidence="8">S4-41</strain>
    </source>
</reference>
<dbReference type="InterPro" id="IPR050448">
    <property type="entry name" value="OpgB/LTA_synthase_biosynth"/>
</dbReference>
<gene>
    <name evidence="8" type="ORF">CUR86_10990</name>
</gene>
<keyword evidence="3 6" id="KW-0812">Transmembrane</keyword>
<evidence type="ECO:0000256" key="3">
    <source>
        <dbReference type="ARBA" id="ARBA00022692"/>
    </source>
</evidence>
<dbReference type="Gene3D" id="3.40.720.10">
    <property type="entry name" value="Alkaline Phosphatase, subunit A"/>
    <property type="match status" value="1"/>
</dbReference>
<dbReference type="RefSeq" id="WP_110716620.1">
    <property type="nucleotide sequence ID" value="NZ_PGFS01000001.1"/>
</dbReference>
<dbReference type="PANTHER" id="PTHR47371">
    <property type="entry name" value="LIPOTEICHOIC ACID SYNTHASE"/>
    <property type="match status" value="1"/>
</dbReference>
<name>A0ABT6I5L1_9GAMM</name>
<comment type="caution">
    <text evidence="8">The sequence shown here is derived from an EMBL/GenBank/DDBJ whole genome shotgun (WGS) entry which is preliminary data.</text>
</comment>
<reference evidence="8" key="2">
    <citation type="submission" date="2017-11" db="EMBL/GenBank/DDBJ databases">
        <authorList>
            <person name="Das S.K."/>
        </authorList>
    </citation>
    <scope>NUCLEOTIDE SEQUENCE</scope>
    <source>
        <strain evidence="8">S4-41</strain>
    </source>
</reference>
<evidence type="ECO:0000256" key="2">
    <source>
        <dbReference type="ARBA" id="ARBA00022475"/>
    </source>
</evidence>
<evidence type="ECO:0000313" key="9">
    <source>
        <dbReference type="Proteomes" id="UP001162135"/>
    </source>
</evidence>
<comment type="subcellular location">
    <subcellularLocation>
        <location evidence="1">Cell membrane</location>
        <topology evidence="1">Multi-pass membrane protein</topology>
    </subcellularLocation>
</comment>
<keyword evidence="9" id="KW-1185">Reference proteome</keyword>